<evidence type="ECO:0000313" key="1">
    <source>
        <dbReference type="EMBL" id="ADO67978.1"/>
    </source>
</evidence>
<proteinExistence type="predicted"/>
<accession>E3FKK5</accession>
<name>E3FKK5_STIAD</name>
<gene>
    <name evidence="1" type="ordered locus">STAUR_0169</name>
</gene>
<organism evidence="1 2">
    <name type="scientific">Stigmatella aurantiaca (strain DW4/3-1)</name>
    <dbReference type="NCBI Taxonomy" id="378806"/>
    <lineage>
        <taxon>Bacteria</taxon>
        <taxon>Pseudomonadati</taxon>
        <taxon>Myxococcota</taxon>
        <taxon>Myxococcia</taxon>
        <taxon>Myxococcales</taxon>
        <taxon>Cystobacterineae</taxon>
        <taxon>Archangiaceae</taxon>
        <taxon>Stigmatella</taxon>
    </lineage>
</organism>
<keyword evidence="2" id="KW-1185">Reference proteome</keyword>
<dbReference type="EMBL" id="CP002271">
    <property type="protein sequence ID" value="ADO67978.1"/>
    <property type="molecule type" value="Genomic_DNA"/>
</dbReference>
<dbReference type="KEGG" id="sur:STAUR_0169"/>
<dbReference type="HOGENOM" id="CLU_1926292_0_0_7"/>
<evidence type="ECO:0000313" key="2">
    <source>
        <dbReference type="Proteomes" id="UP000001351"/>
    </source>
</evidence>
<dbReference type="Proteomes" id="UP000001351">
    <property type="component" value="Chromosome"/>
</dbReference>
<dbReference type="AlphaFoldDB" id="E3FKK5"/>
<sequence>MKVSRVWFFGHARYDLWLALDHDFSGHEAISPAADAVVSQDGIKKLSAFSFVPQKTALCSHKFFGCNTKPFAEKWASAFSVYAEGSSDKVGFEKIHETSGKVVLSAGAQWYQCYKAGAPRLLWAKTGDQVS</sequence>
<protein>
    <submittedName>
        <fullName evidence="1">Uncharacterized protein</fullName>
    </submittedName>
</protein>
<reference evidence="1 2" key="1">
    <citation type="journal article" date="2011" name="Mol. Biol. Evol.">
        <title>Comparative genomic analysis of fruiting body formation in Myxococcales.</title>
        <authorList>
            <person name="Huntley S."/>
            <person name="Hamann N."/>
            <person name="Wegener-Feldbrugge S."/>
            <person name="Treuner-Lange A."/>
            <person name="Kube M."/>
            <person name="Reinhardt R."/>
            <person name="Klages S."/>
            <person name="Muller R."/>
            <person name="Ronning C.M."/>
            <person name="Nierman W.C."/>
            <person name="Sogaard-Andersen L."/>
        </authorList>
    </citation>
    <scope>NUCLEOTIDE SEQUENCE [LARGE SCALE GENOMIC DNA]</scope>
    <source>
        <strain evidence="1 2">DW4/3-1</strain>
    </source>
</reference>